<organism evidence="1 2">
    <name type="scientific">Photorhabdus khanii</name>
    <dbReference type="NCBI Taxonomy" id="1004150"/>
    <lineage>
        <taxon>Bacteria</taxon>
        <taxon>Pseudomonadati</taxon>
        <taxon>Pseudomonadota</taxon>
        <taxon>Gammaproteobacteria</taxon>
        <taxon>Enterobacterales</taxon>
        <taxon>Morganellaceae</taxon>
        <taxon>Photorhabdus</taxon>
    </lineage>
</organism>
<sequence>MDCIYTWSFSIVFAKEFKQFPKDQQDKILDFIDRYEENGLVTPDTFNKYEGKISHSWRGLEKTDKNYRYAYENNLWHYHIGIPEYINTPSNYKTSDWVLHFQWIYGENHINIVDIYRHYIIDGKFYLPPVTNLKTIS</sequence>
<evidence type="ECO:0000313" key="2">
    <source>
        <dbReference type="Proteomes" id="UP000481739"/>
    </source>
</evidence>
<protein>
    <submittedName>
        <fullName evidence="1">Uncharacterized protein</fullName>
    </submittedName>
</protein>
<gene>
    <name evidence="1" type="ORF">GEA64_06635</name>
</gene>
<name>A0A7C9GJN0_9GAMM</name>
<dbReference type="EMBL" id="WHZZ01000002">
    <property type="protein sequence ID" value="MQL47672.1"/>
    <property type="molecule type" value="Genomic_DNA"/>
</dbReference>
<dbReference type="AlphaFoldDB" id="A0A7C9GJN0"/>
<dbReference type="Proteomes" id="UP000481739">
    <property type="component" value="Unassembled WGS sequence"/>
</dbReference>
<evidence type="ECO:0000313" key="1">
    <source>
        <dbReference type="EMBL" id="MQL47672.1"/>
    </source>
</evidence>
<reference evidence="1 2" key="1">
    <citation type="journal article" date="2019" name="Nature">
        <title>A new antibiotic selectively kills Gram-negative pathogens.</title>
        <authorList>
            <person name="Imai Y."/>
            <person name="Meyer K.J."/>
            <person name="Iinishi A."/>
            <person name="Favre-Godal Q."/>
            <person name="Green R."/>
            <person name="Manuse S."/>
            <person name="Caboni M."/>
            <person name="Mori M."/>
            <person name="Niles S."/>
            <person name="Ghiglieri M."/>
            <person name="Honrao C."/>
            <person name="Ma X."/>
            <person name="Guo J.J."/>
            <person name="Makriyannis A."/>
            <person name="Linares-Otoya L."/>
            <person name="Boehringer N."/>
            <person name="Wuisan Z.G."/>
            <person name="Kaur H."/>
            <person name="Wu R."/>
            <person name="Mateus A."/>
            <person name="Typas A."/>
            <person name="Savitski M.M."/>
            <person name="Espinoza J.L."/>
            <person name="O'Rourke A."/>
            <person name="Nelson K.E."/>
            <person name="Hiller S."/>
            <person name="Noinaj N."/>
            <person name="Schaeberle T.F."/>
            <person name="D'Onofrio A."/>
            <person name="Lewis K."/>
        </authorList>
    </citation>
    <scope>NUCLEOTIDE SEQUENCE [LARGE SCALE GENOMIC DNA]</scope>
    <source>
        <strain evidence="1 2">HGB 1456</strain>
    </source>
</reference>
<accession>A0A7C9GJN0</accession>
<proteinExistence type="predicted"/>
<comment type="caution">
    <text evidence="1">The sequence shown here is derived from an EMBL/GenBank/DDBJ whole genome shotgun (WGS) entry which is preliminary data.</text>
</comment>